<name>A0A5C3Q5D4_9AGAR</name>
<evidence type="ECO:0000313" key="1">
    <source>
        <dbReference type="EMBL" id="TFK95590.1"/>
    </source>
</evidence>
<dbReference type="AlphaFoldDB" id="A0A5C3Q5D4"/>
<evidence type="ECO:0000313" key="2">
    <source>
        <dbReference type="Proteomes" id="UP000305067"/>
    </source>
</evidence>
<protein>
    <submittedName>
        <fullName evidence="1">Uncharacterized protein</fullName>
    </submittedName>
</protein>
<dbReference type="EMBL" id="ML178880">
    <property type="protein sequence ID" value="TFK95590.1"/>
    <property type="molecule type" value="Genomic_DNA"/>
</dbReference>
<proteinExistence type="predicted"/>
<reference evidence="1 2" key="1">
    <citation type="journal article" date="2019" name="Nat. Ecol. Evol.">
        <title>Megaphylogeny resolves global patterns of mushroom evolution.</title>
        <authorList>
            <person name="Varga T."/>
            <person name="Krizsan K."/>
            <person name="Foldi C."/>
            <person name="Dima B."/>
            <person name="Sanchez-Garcia M."/>
            <person name="Sanchez-Ramirez S."/>
            <person name="Szollosi G.J."/>
            <person name="Szarkandi J.G."/>
            <person name="Papp V."/>
            <person name="Albert L."/>
            <person name="Andreopoulos W."/>
            <person name="Angelini C."/>
            <person name="Antonin V."/>
            <person name="Barry K.W."/>
            <person name="Bougher N.L."/>
            <person name="Buchanan P."/>
            <person name="Buyck B."/>
            <person name="Bense V."/>
            <person name="Catcheside P."/>
            <person name="Chovatia M."/>
            <person name="Cooper J."/>
            <person name="Damon W."/>
            <person name="Desjardin D."/>
            <person name="Finy P."/>
            <person name="Geml J."/>
            <person name="Haridas S."/>
            <person name="Hughes K."/>
            <person name="Justo A."/>
            <person name="Karasinski D."/>
            <person name="Kautmanova I."/>
            <person name="Kiss B."/>
            <person name="Kocsube S."/>
            <person name="Kotiranta H."/>
            <person name="LaButti K.M."/>
            <person name="Lechner B.E."/>
            <person name="Liimatainen K."/>
            <person name="Lipzen A."/>
            <person name="Lukacs Z."/>
            <person name="Mihaltcheva S."/>
            <person name="Morgado L.N."/>
            <person name="Niskanen T."/>
            <person name="Noordeloos M.E."/>
            <person name="Ohm R.A."/>
            <person name="Ortiz-Santana B."/>
            <person name="Ovrebo C."/>
            <person name="Racz N."/>
            <person name="Riley R."/>
            <person name="Savchenko A."/>
            <person name="Shiryaev A."/>
            <person name="Soop K."/>
            <person name="Spirin V."/>
            <person name="Szebenyi C."/>
            <person name="Tomsovsky M."/>
            <person name="Tulloss R.E."/>
            <person name="Uehling J."/>
            <person name="Grigoriev I.V."/>
            <person name="Vagvolgyi C."/>
            <person name="Papp T."/>
            <person name="Martin F.M."/>
            <person name="Miettinen O."/>
            <person name="Hibbett D.S."/>
            <person name="Nagy L.G."/>
        </authorList>
    </citation>
    <scope>NUCLEOTIDE SEQUENCE [LARGE SCALE GENOMIC DNA]</scope>
    <source>
        <strain evidence="1 2">CBS 309.79</strain>
    </source>
</reference>
<dbReference type="OrthoDB" id="3222645at2759"/>
<sequence>MINGLNDEIFQTASFLTDTVLANDAFQHGRFVCPSHHCRDGCGASNRSYAPNLILQLRTRQERSELLEQYFLQHVLTSAAGYQIESWSRNEQVNSHIRAVLGSMKQHEPAEVFGKWRALAQSYNPETSNQTLDQEAVCGALEQYLRAGLWEMGYQGGIDPIVVSNSGQGCRDKLQCMAEKIVALRNTIHRLITSHHVHVVWWDAGRSFRLVKMTNELEKDVPAVDMDQVVATLAIGLCVMDPEDVEDGDLDKFLLKPRVVLRSCLSHM</sequence>
<organism evidence="1 2">
    <name type="scientific">Pterulicium gracile</name>
    <dbReference type="NCBI Taxonomy" id="1884261"/>
    <lineage>
        <taxon>Eukaryota</taxon>
        <taxon>Fungi</taxon>
        <taxon>Dikarya</taxon>
        <taxon>Basidiomycota</taxon>
        <taxon>Agaricomycotina</taxon>
        <taxon>Agaricomycetes</taxon>
        <taxon>Agaricomycetidae</taxon>
        <taxon>Agaricales</taxon>
        <taxon>Pleurotineae</taxon>
        <taxon>Pterulaceae</taxon>
        <taxon>Pterulicium</taxon>
    </lineage>
</organism>
<keyword evidence="2" id="KW-1185">Reference proteome</keyword>
<accession>A0A5C3Q5D4</accession>
<dbReference type="Proteomes" id="UP000305067">
    <property type="component" value="Unassembled WGS sequence"/>
</dbReference>
<gene>
    <name evidence="1" type="ORF">BDV98DRAFT_598455</name>
</gene>